<accession>U4L4H1</accession>
<proteinExistence type="predicted"/>
<protein>
    <submittedName>
        <fullName evidence="1">Uncharacterized protein</fullName>
    </submittedName>
</protein>
<organism evidence="1 2">
    <name type="scientific">Pyronema omphalodes (strain CBS 100304)</name>
    <name type="common">Pyronema confluens</name>
    <dbReference type="NCBI Taxonomy" id="1076935"/>
    <lineage>
        <taxon>Eukaryota</taxon>
        <taxon>Fungi</taxon>
        <taxon>Dikarya</taxon>
        <taxon>Ascomycota</taxon>
        <taxon>Pezizomycotina</taxon>
        <taxon>Pezizomycetes</taxon>
        <taxon>Pezizales</taxon>
        <taxon>Pyronemataceae</taxon>
        <taxon>Pyronema</taxon>
    </lineage>
</organism>
<gene>
    <name evidence="1" type="ORF">PCON_06792</name>
</gene>
<dbReference type="Proteomes" id="UP000018144">
    <property type="component" value="Unassembled WGS sequence"/>
</dbReference>
<dbReference type="AlphaFoldDB" id="U4L4H1"/>
<keyword evidence="2" id="KW-1185">Reference proteome</keyword>
<sequence length="207" mass="23563">MRSSCWEIGMLQASFSLSKATDKNLGAPEKFQDAQHHSSKHDYFTVITMIGSGVKKFFKETAWNKPNVSCRRSKPTAAELLGPYKENPYTCNFGCGYRDVYLDRKDAVQRKIYDKLRPLLVSKGLKEHQIHTLMNLEHYLCTLCGSPVECAVNPRQKNTISAGENPDLNGESFLEFLKQVKELWVQRMVARKKTSGERDTERALGVL</sequence>
<evidence type="ECO:0000313" key="2">
    <source>
        <dbReference type="Proteomes" id="UP000018144"/>
    </source>
</evidence>
<evidence type="ECO:0000313" key="1">
    <source>
        <dbReference type="EMBL" id="CCX07203.1"/>
    </source>
</evidence>
<reference evidence="1 2" key="1">
    <citation type="journal article" date="2013" name="PLoS Genet.">
        <title>The genome and development-dependent transcriptomes of Pyronema confluens: a window into fungal evolution.</title>
        <authorList>
            <person name="Traeger S."/>
            <person name="Altegoer F."/>
            <person name="Freitag M."/>
            <person name="Gabaldon T."/>
            <person name="Kempken F."/>
            <person name="Kumar A."/>
            <person name="Marcet-Houben M."/>
            <person name="Poggeler S."/>
            <person name="Stajich J.E."/>
            <person name="Nowrousian M."/>
        </authorList>
    </citation>
    <scope>NUCLEOTIDE SEQUENCE [LARGE SCALE GENOMIC DNA]</scope>
    <source>
        <strain evidence="2">CBS 100304</strain>
        <tissue evidence="1">Vegetative mycelium</tissue>
    </source>
</reference>
<name>U4L4H1_PYROM</name>
<dbReference type="EMBL" id="HF935341">
    <property type="protein sequence ID" value="CCX07203.1"/>
    <property type="molecule type" value="Genomic_DNA"/>
</dbReference>